<dbReference type="GO" id="GO:0016020">
    <property type="term" value="C:membrane"/>
    <property type="evidence" value="ECO:0007669"/>
    <property type="project" value="InterPro"/>
</dbReference>
<keyword evidence="4" id="KW-0808">Transferase</keyword>
<dbReference type="InterPro" id="IPR050482">
    <property type="entry name" value="Sensor_HK_TwoCompSys"/>
</dbReference>
<evidence type="ECO:0000256" key="3">
    <source>
        <dbReference type="ARBA" id="ARBA00022553"/>
    </source>
</evidence>
<feature type="transmembrane region" description="Helical" evidence="9">
    <location>
        <begin position="51"/>
        <end position="74"/>
    </location>
</feature>
<dbReference type="Pfam" id="PF13796">
    <property type="entry name" value="Sensor"/>
    <property type="match status" value="1"/>
</dbReference>
<comment type="catalytic activity">
    <reaction evidence="1">
        <text>ATP + protein L-histidine = ADP + protein N-phospho-L-histidine.</text>
        <dbReference type="EC" id="2.7.13.3"/>
    </reaction>
</comment>
<keyword evidence="9" id="KW-0472">Membrane</keyword>
<dbReference type="EMBL" id="CP108169">
    <property type="protein sequence ID" value="WTQ74457.1"/>
    <property type="molecule type" value="Genomic_DNA"/>
</dbReference>
<evidence type="ECO:0000259" key="11">
    <source>
        <dbReference type="Pfam" id="PF13796"/>
    </source>
</evidence>
<dbReference type="Gene3D" id="3.30.565.10">
    <property type="entry name" value="Histidine kinase-like ATPase, C-terminal domain"/>
    <property type="match status" value="1"/>
</dbReference>
<keyword evidence="8" id="KW-0902">Two-component regulatory system</keyword>
<dbReference type="Pfam" id="PF07730">
    <property type="entry name" value="HisKA_3"/>
    <property type="match status" value="1"/>
</dbReference>
<dbReference type="InterPro" id="IPR036890">
    <property type="entry name" value="HATPase_C_sf"/>
</dbReference>
<dbReference type="GO" id="GO:0005524">
    <property type="term" value="F:ATP binding"/>
    <property type="evidence" value="ECO:0007669"/>
    <property type="project" value="UniProtKB-KW"/>
</dbReference>
<evidence type="ECO:0000256" key="7">
    <source>
        <dbReference type="ARBA" id="ARBA00022840"/>
    </source>
</evidence>
<dbReference type="AlphaFoldDB" id="A0AAU1LTE0"/>
<keyword evidence="6" id="KW-0418">Kinase</keyword>
<dbReference type="SUPFAM" id="SSF55874">
    <property type="entry name" value="ATPase domain of HSP90 chaperone/DNA topoisomerase II/histidine kinase"/>
    <property type="match status" value="1"/>
</dbReference>
<proteinExistence type="predicted"/>
<gene>
    <name evidence="12" type="ORF">OG222_15715</name>
</gene>
<evidence type="ECO:0000256" key="4">
    <source>
        <dbReference type="ARBA" id="ARBA00022679"/>
    </source>
</evidence>
<evidence type="ECO:0000256" key="6">
    <source>
        <dbReference type="ARBA" id="ARBA00022777"/>
    </source>
</evidence>
<feature type="transmembrane region" description="Helical" evidence="9">
    <location>
        <begin position="20"/>
        <end position="45"/>
    </location>
</feature>
<evidence type="ECO:0000259" key="10">
    <source>
        <dbReference type="Pfam" id="PF07730"/>
    </source>
</evidence>
<dbReference type="InterPro" id="IPR011712">
    <property type="entry name" value="Sig_transdc_His_kin_sub3_dim/P"/>
</dbReference>
<name>A0AAU1LTE0_9ACTN</name>
<dbReference type="Gene3D" id="1.20.5.1930">
    <property type="match status" value="1"/>
</dbReference>
<keyword evidence="7" id="KW-0067">ATP-binding</keyword>
<dbReference type="GO" id="GO:0046983">
    <property type="term" value="F:protein dimerization activity"/>
    <property type="evidence" value="ECO:0007669"/>
    <property type="project" value="InterPro"/>
</dbReference>
<reference evidence="12" key="1">
    <citation type="submission" date="2022-10" db="EMBL/GenBank/DDBJ databases">
        <title>The complete genomes of actinobacterial strains from the NBC collection.</title>
        <authorList>
            <person name="Joergensen T.S."/>
            <person name="Alvarez Arevalo M."/>
            <person name="Sterndorff E.B."/>
            <person name="Faurdal D."/>
            <person name="Vuksanovic O."/>
            <person name="Mourched A.-S."/>
            <person name="Charusanti P."/>
            <person name="Shaw S."/>
            <person name="Blin K."/>
            <person name="Weber T."/>
        </authorList>
    </citation>
    <scope>NUCLEOTIDE SEQUENCE</scope>
    <source>
        <strain evidence="12">NBC_00148</strain>
    </source>
</reference>
<feature type="transmembrane region" description="Helical" evidence="9">
    <location>
        <begin position="175"/>
        <end position="198"/>
    </location>
</feature>
<feature type="domain" description="Putative sensor" evidence="11">
    <location>
        <begin position="27"/>
        <end position="208"/>
    </location>
</feature>
<evidence type="ECO:0000256" key="9">
    <source>
        <dbReference type="SAM" id="Phobius"/>
    </source>
</evidence>
<evidence type="ECO:0000256" key="2">
    <source>
        <dbReference type="ARBA" id="ARBA00012438"/>
    </source>
</evidence>
<accession>A0AAU1LTE0</accession>
<evidence type="ECO:0000256" key="1">
    <source>
        <dbReference type="ARBA" id="ARBA00000085"/>
    </source>
</evidence>
<dbReference type="InterPro" id="IPR025828">
    <property type="entry name" value="Put_sensor_dom"/>
</dbReference>
<evidence type="ECO:0000313" key="12">
    <source>
        <dbReference type="EMBL" id="WTQ74457.1"/>
    </source>
</evidence>
<dbReference type="PANTHER" id="PTHR24421">
    <property type="entry name" value="NITRATE/NITRITE SENSOR PROTEIN NARX-RELATED"/>
    <property type="match status" value="1"/>
</dbReference>
<organism evidence="12">
    <name type="scientific">Streptomyces sp. NBC_00148</name>
    <dbReference type="NCBI Taxonomy" id="2903626"/>
    <lineage>
        <taxon>Bacteria</taxon>
        <taxon>Bacillati</taxon>
        <taxon>Actinomycetota</taxon>
        <taxon>Actinomycetes</taxon>
        <taxon>Kitasatosporales</taxon>
        <taxon>Streptomycetaceae</taxon>
        <taxon>Streptomyces</taxon>
    </lineage>
</organism>
<keyword evidence="5" id="KW-0547">Nucleotide-binding</keyword>
<dbReference type="CDD" id="cd16917">
    <property type="entry name" value="HATPase_UhpB-NarQ-NarX-like"/>
    <property type="match status" value="1"/>
</dbReference>
<keyword evidence="9" id="KW-1133">Transmembrane helix</keyword>
<protein>
    <recommendedName>
        <fullName evidence="2">histidine kinase</fullName>
        <ecNumber evidence="2">2.7.13.3</ecNumber>
    </recommendedName>
</protein>
<feature type="domain" description="Signal transduction histidine kinase subgroup 3 dimerisation and phosphoacceptor" evidence="10">
    <location>
        <begin position="236"/>
        <end position="301"/>
    </location>
</feature>
<dbReference type="GO" id="GO:0000155">
    <property type="term" value="F:phosphorelay sensor kinase activity"/>
    <property type="evidence" value="ECO:0007669"/>
    <property type="project" value="InterPro"/>
</dbReference>
<evidence type="ECO:0000256" key="8">
    <source>
        <dbReference type="ARBA" id="ARBA00023012"/>
    </source>
</evidence>
<evidence type="ECO:0000256" key="5">
    <source>
        <dbReference type="ARBA" id="ARBA00022741"/>
    </source>
</evidence>
<keyword evidence="3" id="KW-0597">Phosphoprotein</keyword>
<sequence>MSPLTLRHALVRRRYLLGAWPWRAALYLLSGALAGAALLVCVLLLAVVGGALAVVLVGLPLLLMLALVGIPVAAAERRRLRMVGPMPLGDPHRAPERAGLAAWLRTRLQEQATWREFGYALLFAGVLWPLEALLVGGVLAVCGGLLATPAVMAAVTGGEGVRVLKLYLADSYPQAFAAALLGLVLLPLLAYPLGWAAVARAALTRALLPSAPDGRDARIEELGRSRMRLVDAFEAERRRIERDLHDGAQQRLVALSMTLGLARLESPAEPLGGLLARAHEEAGEALVEIRELIRGIHPRVLTDRGLAAAVEDVADRSAVPVEVDLDLPERLPQPVETAVYFALCEALANVARHSGASRAWVTGRDDGERLTVEVRDDGAGGAATTGGTGLQGITDRLSVLDGRLLLSSPPGGPTVLRLDVPRVPAHLVE</sequence>
<dbReference type="PANTHER" id="PTHR24421:SF10">
    <property type="entry name" value="NITRATE_NITRITE SENSOR PROTEIN NARQ"/>
    <property type="match status" value="1"/>
</dbReference>
<dbReference type="EC" id="2.7.13.3" evidence="2"/>
<feature type="transmembrane region" description="Helical" evidence="9">
    <location>
        <begin position="132"/>
        <end position="155"/>
    </location>
</feature>
<keyword evidence="9" id="KW-0812">Transmembrane</keyword>